<sequence length="292" mass="32403">MAKTRHFTRLALAATLFQVLPARASELPAGSSIQKAVLFGQTMDLMAFRPSDCHPRAILLVMAAKDRDSWTYRDDSIPLAQAVCGVVFSPTFPEKQFPTWQYQRGGFPARNNELPAAALIKPMEQWAWQETGLPQLPIILIGHSAGAQFLDRVAAYASADEAEIILMNPATYVEPETESPVPYGFNGWPENIQQASIKHYLGEHLTILLGSDDVETTLGAGRIAQAMGQGRNRLERGQWAFAQAREQAYRLNVPFNWDIDIVPNTGHDGQKMMASPELREAVERVISRVSSQ</sequence>
<dbReference type="Proteomes" id="UP001061070">
    <property type="component" value="Unassembled WGS sequence"/>
</dbReference>
<evidence type="ECO:0000256" key="1">
    <source>
        <dbReference type="SAM" id="SignalP"/>
    </source>
</evidence>
<evidence type="ECO:0000313" key="2">
    <source>
        <dbReference type="EMBL" id="GBR15144.1"/>
    </source>
</evidence>
<keyword evidence="3" id="KW-1185">Reference proteome</keyword>
<feature type="chain" id="PRO_5045515992" description="Hydrolase" evidence="1">
    <location>
        <begin position="25"/>
        <end position="292"/>
    </location>
</feature>
<comment type="caution">
    <text evidence="2">The sequence shown here is derived from an EMBL/GenBank/DDBJ whole genome shotgun (WGS) entry which is preliminary data.</text>
</comment>
<evidence type="ECO:0008006" key="4">
    <source>
        <dbReference type="Google" id="ProtNLM"/>
    </source>
</evidence>
<name>A0ABQ0QE13_9PROT</name>
<organism evidence="2 3">
    <name type="scientific">Gluconobacter frateurii NRIC 0228</name>
    <dbReference type="NCBI Taxonomy" id="1307946"/>
    <lineage>
        <taxon>Bacteria</taxon>
        <taxon>Pseudomonadati</taxon>
        <taxon>Pseudomonadota</taxon>
        <taxon>Alphaproteobacteria</taxon>
        <taxon>Acetobacterales</taxon>
        <taxon>Acetobacteraceae</taxon>
        <taxon>Gluconobacter</taxon>
    </lineage>
</organism>
<dbReference type="SUPFAM" id="SSF53474">
    <property type="entry name" value="alpha/beta-Hydrolases"/>
    <property type="match status" value="1"/>
</dbReference>
<protein>
    <recommendedName>
        <fullName evidence="4">Hydrolase</fullName>
    </recommendedName>
</protein>
<keyword evidence="1" id="KW-0732">Signal</keyword>
<accession>A0ABQ0QE13</accession>
<dbReference type="InterPro" id="IPR029058">
    <property type="entry name" value="AB_hydrolase_fold"/>
</dbReference>
<evidence type="ECO:0000313" key="3">
    <source>
        <dbReference type="Proteomes" id="UP001061070"/>
    </source>
</evidence>
<dbReference type="Gene3D" id="3.40.50.1820">
    <property type="entry name" value="alpha/beta hydrolase"/>
    <property type="match status" value="1"/>
</dbReference>
<dbReference type="RefSeq" id="WP_244902283.1">
    <property type="nucleotide sequence ID" value="NZ_BAQW01000013.1"/>
</dbReference>
<dbReference type="EMBL" id="BAQW01000013">
    <property type="protein sequence ID" value="GBR15144.1"/>
    <property type="molecule type" value="Genomic_DNA"/>
</dbReference>
<feature type="signal peptide" evidence="1">
    <location>
        <begin position="1"/>
        <end position="24"/>
    </location>
</feature>
<proteinExistence type="predicted"/>
<reference evidence="2" key="1">
    <citation type="submission" date="2013-04" db="EMBL/GenBank/DDBJ databases">
        <title>The genome sequencing project of 58 acetic acid bacteria.</title>
        <authorList>
            <person name="Okamoto-Kainuma A."/>
            <person name="Ishikawa M."/>
            <person name="Umino S."/>
            <person name="Koizumi Y."/>
            <person name="Shiwa Y."/>
            <person name="Yoshikawa H."/>
            <person name="Matsutani M."/>
            <person name="Matsushita K."/>
        </authorList>
    </citation>
    <scope>NUCLEOTIDE SEQUENCE</scope>
    <source>
        <strain evidence="2">NRIC 0228</strain>
    </source>
</reference>
<gene>
    <name evidence="2" type="ORF">AA0228_2434</name>
</gene>